<evidence type="ECO:0000256" key="4">
    <source>
        <dbReference type="ARBA" id="ARBA00022837"/>
    </source>
</evidence>
<dbReference type="Proteomes" id="UP000472274">
    <property type="component" value="Unplaced"/>
</dbReference>
<feature type="transmembrane region" description="Helical" evidence="10">
    <location>
        <begin position="879"/>
        <end position="896"/>
    </location>
</feature>
<evidence type="ECO:0000256" key="10">
    <source>
        <dbReference type="SAM" id="Phobius"/>
    </source>
</evidence>
<dbReference type="InterPro" id="IPR032455">
    <property type="entry name" value="Cadherin_C"/>
</dbReference>
<evidence type="ECO:0000256" key="9">
    <source>
        <dbReference type="PROSITE-ProRule" id="PRU00043"/>
    </source>
</evidence>
<dbReference type="CDD" id="cd11304">
    <property type="entry name" value="Cadherin_repeat"/>
    <property type="match status" value="5"/>
</dbReference>
<protein>
    <recommendedName>
        <fullName evidence="11">Cadherin domain-containing protein</fullName>
    </recommendedName>
</protein>
<dbReference type="GO" id="GO:0005886">
    <property type="term" value="C:plasma membrane"/>
    <property type="evidence" value="ECO:0007669"/>
    <property type="project" value="UniProtKB-SubCell"/>
</dbReference>
<evidence type="ECO:0000313" key="13">
    <source>
        <dbReference type="Proteomes" id="UP000472274"/>
    </source>
</evidence>
<dbReference type="PANTHER" id="PTHR24028:SF118">
    <property type="entry name" value="PROTOCADHERIN BETA-1"/>
    <property type="match status" value="1"/>
</dbReference>
<dbReference type="InterPro" id="IPR020894">
    <property type="entry name" value="Cadherin_CS"/>
</dbReference>
<evidence type="ECO:0000256" key="8">
    <source>
        <dbReference type="ARBA" id="ARBA00023180"/>
    </source>
</evidence>
<keyword evidence="3" id="KW-0677">Repeat</keyword>
<dbReference type="Pfam" id="PF00028">
    <property type="entry name" value="Cadherin"/>
    <property type="match status" value="5"/>
</dbReference>
<evidence type="ECO:0000256" key="2">
    <source>
        <dbReference type="ARBA" id="ARBA00022692"/>
    </source>
</evidence>
<sequence length="915" mass="102370">MHIILFPGQVSVEEVRLQGNMGIRNSEKGLTREVLSLILFLCVPEVRTETLRYAVTEETGSGSFVTNIAKDLGLKAEKLSARQARIISEGEKQYFQLDRSTGDLFIQEKIDREELCGQIDPCLVHFEILLHSPLQSYRAEVSVYDINDHSPVFLNNEFILKISESTMPGNRFLLESAQDLDVSNHSLQNYSISSNDYFQIYTRDRSDGRKYAELVLDKPLDREEKPEISFTLIAIDGGSPPRSGTARIRVMVLDINDNNPVFSRLLYKVQILENTPEDYLLATVSATDLDEGINGEISYSIIQNSEENRQTFKINPVTGEIRLKRPLDFEDRENYEIDIQGMDGGGLSAHCKVLVELLDMNDNAPEVTITSHTSPIPENSQQGRVMALFSVRDRDSGDNGKTVCSIKDELPFTVRKVSKNSYSLVTESALDRERLSEYNITITAQDLGSPSLATAVTITVKISDINDNSPLFNEASYTMYIRENKGPGIKIGKVSAIDSDSEQNAKVTYSLLPAEVGGLLLLSYISINSENGNMYALRSMDYEQIREFQVTVRAADGGSPPLSSEVIVRVVIIDDNDNSPFILYPLQNSSSPANDLVPRSAEAGYLVTKVVAVDGDSGQNSWLSYQLLKATDPSLFTVGSQNGEIRTTRPLNERDSFKQKLLILTKDNGEPSLSTTATLNFLVVDGFSDAYMQIFEVPSEEEKDSTLTTYLVIALAMISFIFLFSIVLLQRRNYGGTCMPASGNVDGDGNFQNNWTGNGTLSQNYRYEVCLTSGSGTSEFKFLRPVISRLPAQQSNCVTDLVKVQDHSLPLKYIFPISFLAQYAINDCFNACIDFSNINLTFMLKYLQSPSLFPPVYIWCMEVILILVGVNYIILLAKVLVEISVLLFLTYITLFFSRKWKLKYFFVLHQNGFTD</sequence>
<feature type="domain" description="Cadherin" evidence="11">
    <location>
        <begin position="589"/>
        <end position="695"/>
    </location>
</feature>
<dbReference type="InterPro" id="IPR050174">
    <property type="entry name" value="Protocadherin/Cadherin-CA"/>
</dbReference>
<dbReference type="GO" id="GO:0007156">
    <property type="term" value="P:homophilic cell adhesion via plasma membrane adhesion molecules"/>
    <property type="evidence" value="ECO:0007669"/>
    <property type="project" value="InterPro"/>
</dbReference>
<dbReference type="PROSITE" id="PS00232">
    <property type="entry name" value="CADHERIN_1"/>
    <property type="match status" value="3"/>
</dbReference>
<dbReference type="Ensembl" id="ENSTMTT00000024150.1">
    <property type="protein sequence ID" value="ENSTMTP00000023329.1"/>
    <property type="gene ID" value="ENSTMTG00000016989.1"/>
</dbReference>
<feature type="domain" description="Cadherin" evidence="11">
    <location>
        <begin position="154"/>
        <end position="262"/>
    </location>
</feature>
<evidence type="ECO:0000259" key="11">
    <source>
        <dbReference type="PROSITE" id="PS50268"/>
    </source>
</evidence>
<keyword evidence="5" id="KW-0130">Cell adhesion</keyword>
<dbReference type="InterPro" id="IPR015919">
    <property type="entry name" value="Cadherin-like_sf"/>
</dbReference>
<evidence type="ECO:0000313" key="12">
    <source>
        <dbReference type="Ensembl" id="ENSTMTP00000023329.1"/>
    </source>
</evidence>
<feature type="transmembrane region" description="Helical" evidence="10">
    <location>
        <begin position="852"/>
        <end position="873"/>
    </location>
</feature>
<feature type="transmembrane region" description="Helical" evidence="10">
    <location>
        <begin position="707"/>
        <end position="729"/>
    </location>
</feature>
<dbReference type="PANTHER" id="PTHR24028">
    <property type="entry name" value="CADHERIN-87A"/>
    <property type="match status" value="1"/>
</dbReference>
<reference evidence="12" key="1">
    <citation type="submission" date="2025-08" db="UniProtKB">
        <authorList>
            <consortium name="Ensembl"/>
        </authorList>
    </citation>
    <scope>IDENTIFICATION</scope>
</reference>
<feature type="domain" description="Cadherin" evidence="11">
    <location>
        <begin position="368"/>
        <end position="472"/>
    </location>
</feature>
<dbReference type="Gene3D" id="2.60.40.60">
    <property type="entry name" value="Cadherins"/>
    <property type="match status" value="6"/>
</dbReference>
<keyword evidence="4 9" id="KW-0106">Calcium</keyword>
<proteinExistence type="predicted"/>
<accession>A0A674JVZ1</accession>
<dbReference type="GeneTree" id="ENSGT00940000161193"/>
<dbReference type="Pfam" id="PF16492">
    <property type="entry name" value="Cadherin_C_2"/>
    <property type="match status" value="1"/>
</dbReference>
<keyword evidence="13" id="KW-1185">Reference proteome</keyword>
<dbReference type="InterPro" id="IPR013164">
    <property type="entry name" value="Cadherin_N"/>
</dbReference>
<dbReference type="InParanoid" id="A0A674JVZ1"/>
<dbReference type="SUPFAM" id="SSF49313">
    <property type="entry name" value="Cadherin-like"/>
    <property type="match status" value="6"/>
</dbReference>
<comment type="subcellular location">
    <subcellularLocation>
        <location evidence="1">Membrane</location>
        <topology evidence="1">Single-pass membrane protein</topology>
    </subcellularLocation>
</comment>
<keyword evidence="2 10" id="KW-0812">Transmembrane</keyword>
<dbReference type="SMART" id="SM00112">
    <property type="entry name" value="CA"/>
    <property type="match status" value="6"/>
</dbReference>
<evidence type="ECO:0000256" key="7">
    <source>
        <dbReference type="ARBA" id="ARBA00023136"/>
    </source>
</evidence>
<dbReference type="InterPro" id="IPR002126">
    <property type="entry name" value="Cadherin-like_dom"/>
</dbReference>
<evidence type="ECO:0000256" key="1">
    <source>
        <dbReference type="ARBA" id="ARBA00004167"/>
    </source>
</evidence>
<feature type="domain" description="Cadherin" evidence="11">
    <location>
        <begin position="473"/>
        <end position="582"/>
    </location>
</feature>
<organism evidence="12 13">
    <name type="scientific">Terrapene triunguis</name>
    <name type="common">Three-toed box turtle</name>
    <dbReference type="NCBI Taxonomy" id="2587831"/>
    <lineage>
        <taxon>Eukaryota</taxon>
        <taxon>Metazoa</taxon>
        <taxon>Chordata</taxon>
        <taxon>Craniata</taxon>
        <taxon>Vertebrata</taxon>
        <taxon>Euteleostomi</taxon>
        <taxon>Archelosauria</taxon>
        <taxon>Testudinata</taxon>
        <taxon>Testudines</taxon>
        <taxon>Cryptodira</taxon>
        <taxon>Durocryptodira</taxon>
        <taxon>Testudinoidea</taxon>
        <taxon>Emydidae</taxon>
        <taxon>Terrapene</taxon>
    </lineage>
</organism>
<feature type="domain" description="Cadherin" evidence="11">
    <location>
        <begin position="47"/>
        <end position="153"/>
    </location>
</feature>
<dbReference type="PRINTS" id="PR00205">
    <property type="entry name" value="CADHERIN"/>
</dbReference>
<dbReference type="Pfam" id="PF08266">
    <property type="entry name" value="Cadherin_2"/>
    <property type="match status" value="1"/>
</dbReference>
<evidence type="ECO:0000256" key="3">
    <source>
        <dbReference type="ARBA" id="ARBA00022737"/>
    </source>
</evidence>
<keyword evidence="6 10" id="KW-1133">Transmembrane helix</keyword>
<feature type="domain" description="Cadherin" evidence="11">
    <location>
        <begin position="263"/>
        <end position="367"/>
    </location>
</feature>
<dbReference type="AlphaFoldDB" id="A0A674JVZ1"/>
<evidence type="ECO:0000256" key="5">
    <source>
        <dbReference type="ARBA" id="ARBA00022889"/>
    </source>
</evidence>
<dbReference type="PROSITE" id="PS50268">
    <property type="entry name" value="CADHERIN_2"/>
    <property type="match status" value="6"/>
</dbReference>
<dbReference type="GO" id="GO:0005509">
    <property type="term" value="F:calcium ion binding"/>
    <property type="evidence" value="ECO:0007669"/>
    <property type="project" value="UniProtKB-UniRule"/>
</dbReference>
<keyword evidence="7 10" id="KW-0472">Membrane</keyword>
<reference evidence="12" key="2">
    <citation type="submission" date="2025-09" db="UniProtKB">
        <authorList>
            <consortium name="Ensembl"/>
        </authorList>
    </citation>
    <scope>IDENTIFICATION</scope>
</reference>
<keyword evidence="8" id="KW-0325">Glycoprotein</keyword>
<name>A0A674JVZ1_9SAUR</name>
<evidence type="ECO:0000256" key="6">
    <source>
        <dbReference type="ARBA" id="ARBA00022989"/>
    </source>
</evidence>